<evidence type="ECO:0000313" key="1">
    <source>
        <dbReference type="EMBL" id="KAI0042235.1"/>
    </source>
</evidence>
<organism evidence="1 2">
    <name type="scientific">Auriscalpium vulgare</name>
    <dbReference type="NCBI Taxonomy" id="40419"/>
    <lineage>
        <taxon>Eukaryota</taxon>
        <taxon>Fungi</taxon>
        <taxon>Dikarya</taxon>
        <taxon>Basidiomycota</taxon>
        <taxon>Agaricomycotina</taxon>
        <taxon>Agaricomycetes</taxon>
        <taxon>Russulales</taxon>
        <taxon>Auriscalpiaceae</taxon>
        <taxon>Auriscalpium</taxon>
    </lineage>
</organism>
<reference evidence="1" key="1">
    <citation type="submission" date="2021-02" db="EMBL/GenBank/DDBJ databases">
        <authorList>
            <consortium name="DOE Joint Genome Institute"/>
            <person name="Ahrendt S."/>
            <person name="Looney B.P."/>
            <person name="Miyauchi S."/>
            <person name="Morin E."/>
            <person name="Drula E."/>
            <person name="Courty P.E."/>
            <person name="Chicoki N."/>
            <person name="Fauchery L."/>
            <person name="Kohler A."/>
            <person name="Kuo A."/>
            <person name="Labutti K."/>
            <person name="Pangilinan J."/>
            <person name="Lipzen A."/>
            <person name="Riley R."/>
            <person name="Andreopoulos W."/>
            <person name="He G."/>
            <person name="Johnson J."/>
            <person name="Barry K.W."/>
            <person name="Grigoriev I.V."/>
            <person name="Nagy L."/>
            <person name="Hibbett D."/>
            <person name="Henrissat B."/>
            <person name="Matheny P.B."/>
            <person name="Labbe J."/>
            <person name="Martin F."/>
        </authorList>
    </citation>
    <scope>NUCLEOTIDE SEQUENCE</scope>
    <source>
        <strain evidence="1">FP105234-sp</strain>
    </source>
</reference>
<reference evidence="1" key="2">
    <citation type="journal article" date="2022" name="New Phytol.">
        <title>Evolutionary transition to the ectomycorrhizal habit in the genomes of a hyperdiverse lineage of mushroom-forming fungi.</title>
        <authorList>
            <person name="Looney B."/>
            <person name="Miyauchi S."/>
            <person name="Morin E."/>
            <person name="Drula E."/>
            <person name="Courty P.E."/>
            <person name="Kohler A."/>
            <person name="Kuo A."/>
            <person name="LaButti K."/>
            <person name="Pangilinan J."/>
            <person name="Lipzen A."/>
            <person name="Riley R."/>
            <person name="Andreopoulos W."/>
            <person name="He G."/>
            <person name="Johnson J."/>
            <person name="Nolan M."/>
            <person name="Tritt A."/>
            <person name="Barry K.W."/>
            <person name="Grigoriev I.V."/>
            <person name="Nagy L.G."/>
            <person name="Hibbett D."/>
            <person name="Henrissat B."/>
            <person name="Matheny P.B."/>
            <person name="Labbe J."/>
            <person name="Martin F.M."/>
        </authorList>
    </citation>
    <scope>NUCLEOTIDE SEQUENCE</scope>
    <source>
        <strain evidence="1">FP105234-sp</strain>
    </source>
</reference>
<accession>A0ACB8RED6</accession>
<dbReference type="Proteomes" id="UP000814033">
    <property type="component" value="Unassembled WGS sequence"/>
</dbReference>
<proteinExistence type="predicted"/>
<name>A0ACB8RED6_9AGAM</name>
<gene>
    <name evidence="1" type="ORF">FA95DRAFT_607289</name>
</gene>
<protein>
    <submittedName>
        <fullName evidence="1">Uncharacterized protein</fullName>
    </submittedName>
</protein>
<sequence length="118" mass="12685">MSTAGRSLAGIYLCLVCSLSSTKKRARFAAGALRGSSRTSSTPLVDTTRDDGARAAAQVQRPSKDERQVARSRFSSSARSSARAALTTQGTYWRFRTTVSDSNGRSDVCKCWDGGRGR</sequence>
<dbReference type="EMBL" id="MU276077">
    <property type="protein sequence ID" value="KAI0042235.1"/>
    <property type="molecule type" value="Genomic_DNA"/>
</dbReference>
<keyword evidence="2" id="KW-1185">Reference proteome</keyword>
<evidence type="ECO:0000313" key="2">
    <source>
        <dbReference type="Proteomes" id="UP000814033"/>
    </source>
</evidence>
<comment type="caution">
    <text evidence="1">The sequence shown here is derived from an EMBL/GenBank/DDBJ whole genome shotgun (WGS) entry which is preliminary data.</text>
</comment>